<gene>
    <name evidence="19 20" type="primary">cobS</name>
    <name evidence="20" type="ORF">QRD43_07115</name>
</gene>
<dbReference type="GO" id="GO:0051073">
    <property type="term" value="F:adenosylcobinamide-GDP ribazoletransferase activity"/>
    <property type="evidence" value="ECO:0007669"/>
    <property type="project" value="UniProtKB-EC"/>
</dbReference>
<dbReference type="Proteomes" id="UP001238603">
    <property type="component" value="Unassembled WGS sequence"/>
</dbReference>
<evidence type="ECO:0000256" key="11">
    <source>
        <dbReference type="ARBA" id="ARBA00022842"/>
    </source>
</evidence>
<dbReference type="Pfam" id="PF02654">
    <property type="entry name" value="CobS"/>
    <property type="match status" value="1"/>
</dbReference>
<evidence type="ECO:0000256" key="8">
    <source>
        <dbReference type="ARBA" id="ARBA00022573"/>
    </source>
</evidence>
<comment type="similarity">
    <text evidence="4 19">Belongs to the CobS family.</text>
</comment>
<organism evidence="20 21">
    <name type="scientific">Roseateles subflavus</name>
    <dbReference type="NCBI Taxonomy" id="3053353"/>
    <lineage>
        <taxon>Bacteria</taxon>
        <taxon>Pseudomonadati</taxon>
        <taxon>Pseudomonadota</taxon>
        <taxon>Betaproteobacteria</taxon>
        <taxon>Burkholderiales</taxon>
        <taxon>Sphaerotilaceae</taxon>
        <taxon>Roseateles</taxon>
    </lineage>
</organism>
<dbReference type="RefSeq" id="WP_285981796.1">
    <property type="nucleotide sequence ID" value="NZ_JASVDS010000002.1"/>
</dbReference>
<keyword evidence="9 19" id="KW-0808">Transferase</keyword>
<dbReference type="EMBL" id="JASVDS010000002">
    <property type="protein sequence ID" value="MDL5031676.1"/>
    <property type="molecule type" value="Genomic_DNA"/>
</dbReference>
<comment type="pathway">
    <text evidence="3 19">Cofactor biosynthesis; adenosylcobalamin biosynthesis; adenosylcobalamin from cob(II)yrinate a,c-diamide: step 7/7.</text>
</comment>
<comment type="catalytic activity">
    <reaction evidence="17 19">
        <text>alpha-ribazole + adenosylcob(III)inamide-GDP = adenosylcob(III)alamin + GMP + H(+)</text>
        <dbReference type="Rhea" id="RHEA:16049"/>
        <dbReference type="ChEBI" id="CHEBI:10329"/>
        <dbReference type="ChEBI" id="CHEBI:15378"/>
        <dbReference type="ChEBI" id="CHEBI:18408"/>
        <dbReference type="ChEBI" id="CHEBI:58115"/>
        <dbReference type="ChEBI" id="CHEBI:60487"/>
        <dbReference type="EC" id="2.7.8.26"/>
    </reaction>
</comment>
<feature type="transmembrane region" description="Helical" evidence="19">
    <location>
        <begin position="113"/>
        <end position="135"/>
    </location>
</feature>
<evidence type="ECO:0000256" key="17">
    <source>
        <dbReference type="ARBA" id="ARBA00048623"/>
    </source>
</evidence>
<evidence type="ECO:0000256" key="7">
    <source>
        <dbReference type="ARBA" id="ARBA00022475"/>
    </source>
</evidence>
<keyword evidence="11 19" id="KW-0460">Magnesium</keyword>
<dbReference type="HAMAP" id="MF_00719">
    <property type="entry name" value="CobS"/>
    <property type="match status" value="1"/>
</dbReference>
<evidence type="ECO:0000313" key="21">
    <source>
        <dbReference type="Proteomes" id="UP001238603"/>
    </source>
</evidence>
<sequence>MRRLLHETRLFLIALQFFTRVPIPAWVGFEPVWLQQCARYFPAVGAVVGLFSAGLFGLALLLFPSTVAALLAIAASVWLTGGFHEDGWADTCDGLGGAVSREKALLIMKDSRLGSYGALGLILLLGLKAATLSALAEQAPLLAVLLLFWVHMASRLAPLLLMRTLPYAGDAEHAKAKPLATQIGGDSLAAAALMATALTLPLLCGPWPLRAVLLMLGTQLGVAALVLLWMHRWLRRRLGGYTGDNLGASQQLSELALLLAALALLPHFGPAGA</sequence>
<proteinExistence type="inferred from homology"/>
<keyword evidence="10 19" id="KW-0812">Transmembrane</keyword>
<keyword evidence="13 19" id="KW-0472">Membrane</keyword>
<evidence type="ECO:0000256" key="12">
    <source>
        <dbReference type="ARBA" id="ARBA00022989"/>
    </source>
</evidence>
<evidence type="ECO:0000256" key="9">
    <source>
        <dbReference type="ARBA" id="ARBA00022679"/>
    </source>
</evidence>
<feature type="transmembrane region" description="Helical" evidence="19">
    <location>
        <begin position="141"/>
        <end position="162"/>
    </location>
</feature>
<evidence type="ECO:0000256" key="14">
    <source>
        <dbReference type="ARBA" id="ARBA00025228"/>
    </source>
</evidence>
<dbReference type="PANTHER" id="PTHR34148:SF1">
    <property type="entry name" value="ADENOSYLCOBINAMIDE-GDP RIBAZOLETRANSFERASE"/>
    <property type="match status" value="1"/>
</dbReference>
<evidence type="ECO:0000256" key="19">
    <source>
        <dbReference type="HAMAP-Rule" id="MF_00719"/>
    </source>
</evidence>
<evidence type="ECO:0000256" key="6">
    <source>
        <dbReference type="ARBA" id="ARBA00015850"/>
    </source>
</evidence>
<comment type="catalytic activity">
    <reaction evidence="18 19">
        <text>alpha-ribazole 5'-phosphate + adenosylcob(III)inamide-GDP = adenosylcob(III)alamin 5'-phosphate + GMP + H(+)</text>
        <dbReference type="Rhea" id="RHEA:23560"/>
        <dbReference type="ChEBI" id="CHEBI:15378"/>
        <dbReference type="ChEBI" id="CHEBI:57918"/>
        <dbReference type="ChEBI" id="CHEBI:58115"/>
        <dbReference type="ChEBI" id="CHEBI:60487"/>
        <dbReference type="ChEBI" id="CHEBI:60493"/>
        <dbReference type="EC" id="2.7.8.26"/>
    </reaction>
</comment>
<evidence type="ECO:0000256" key="13">
    <source>
        <dbReference type="ARBA" id="ARBA00023136"/>
    </source>
</evidence>
<protein>
    <recommendedName>
        <fullName evidence="6 19">Adenosylcobinamide-GDP ribazoletransferase</fullName>
        <ecNumber evidence="5 19">2.7.8.26</ecNumber>
    </recommendedName>
    <alternativeName>
        <fullName evidence="16 19">Cobalamin synthase</fullName>
    </alternativeName>
    <alternativeName>
        <fullName evidence="15 19">Cobalamin-5'-phosphate synthase</fullName>
    </alternativeName>
</protein>
<keyword evidence="7 19" id="KW-1003">Cell membrane</keyword>
<reference evidence="20 21" key="1">
    <citation type="submission" date="2023-06" db="EMBL/GenBank/DDBJ databases">
        <title>Pelomonas sp. APW6 16S ribosomal RNA gene genome sequencing and assembly.</title>
        <authorList>
            <person name="Woo H."/>
        </authorList>
    </citation>
    <scope>NUCLEOTIDE SEQUENCE [LARGE SCALE GENOMIC DNA]</scope>
    <source>
        <strain evidence="20 21">APW6</strain>
    </source>
</reference>
<comment type="caution">
    <text evidence="20">The sequence shown here is derived from an EMBL/GenBank/DDBJ whole genome shotgun (WGS) entry which is preliminary data.</text>
</comment>
<dbReference type="NCBIfam" id="TIGR00317">
    <property type="entry name" value="cobS"/>
    <property type="match status" value="1"/>
</dbReference>
<evidence type="ECO:0000256" key="16">
    <source>
        <dbReference type="ARBA" id="ARBA00032853"/>
    </source>
</evidence>
<evidence type="ECO:0000256" key="2">
    <source>
        <dbReference type="ARBA" id="ARBA00004651"/>
    </source>
</evidence>
<keyword evidence="8 19" id="KW-0169">Cobalamin biosynthesis</keyword>
<comment type="cofactor">
    <cofactor evidence="1 19">
        <name>Mg(2+)</name>
        <dbReference type="ChEBI" id="CHEBI:18420"/>
    </cofactor>
</comment>
<keyword evidence="21" id="KW-1185">Reference proteome</keyword>
<dbReference type="PANTHER" id="PTHR34148">
    <property type="entry name" value="ADENOSYLCOBINAMIDE-GDP RIBAZOLETRANSFERASE"/>
    <property type="match status" value="1"/>
</dbReference>
<keyword evidence="12 19" id="KW-1133">Transmembrane helix</keyword>
<dbReference type="InterPro" id="IPR003805">
    <property type="entry name" value="CobS"/>
</dbReference>
<comment type="subcellular location">
    <subcellularLocation>
        <location evidence="2 19">Cell membrane</location>
        <topology evidence="2 19">Multi-pass membrane protein</topology>
    </subcellularLocation>
</comment>
<feature type="transmembrane region" description="Helical" evidence="19">
    <location>
        <begin position="41"/>
        <end position="63"/>
    </location>
</feature>
<name>A0ABT7LJG2_9BURK</name>
<evidence type="ECO:0000256" key="1">
    <source>
        <dbReference type="ARBA" id="ARBA00001946"/>
    </source>
</evidence>
<accession>A0ABT7LJG2</accession>
<evidence type="ECO:0000256" key="3">
    <source>
        <dbReference type="ARBA" id="ARBA00004663"/>
    </source>
</evidence>
<comment type="function">
    <text evidence="14 19">Joins adenosylcobinamide-GDP and alpha-ribazole to generate adenosylcobalamin (Ado-cobalamin). Also synthesizes adenosylcobalamin 5'-phosphate from adenosylcobinamide-GDP and alpha-ribazole 5'-phosphate.</text>
</comment>
<evidence type="ECO:0000256" key="10">
    <source>
        <dbReference type="ARBA" id="ARBA00022692"/>
    </source>
</evidence>
<dbReference type="EC" id="2.7.8.26" evidence="5 19"/>
<evidence type="ECO:0000256" key="18">
    <source>
        <dbReference type="ARBA" id="ARBA00049504"/>
    </source>
</evidence>
<evidence type="ECO:0000313" key="20">
    <source>
        <dbReference type="EMBL" id="MDL5031676.1"/>
    </source>
</evidence>
<evidence type="ECO:0000256" key="15">
    <source>
        <dbReference type="ARBA" id="ARBA00032605"/>
    </source>
</evidence>
<evidence type="ECO:0000256" key="5">
    <source>
        <dbReference type="ARBA" id="ARBA00013200"/>
    </source>
</evidence>
<feature type="transmembrane region" description="Helical" evidence="19">
    <location>
        <begin position="209"/>
        <end position="230"/>
    </location>
</feature>
<evidence type="ECO:0000256" key="4">
    <source>
        <dbReference type="ARBA" id="ARBA00010561"/>
    </source>
</evidence>